<dbReference type="AlphaFoldDB" id="A0AAV4M0C7"/>
<accession>A0AAV4M0C7</accession>
<comment type="caution">
    <text evidence="1">The sequence shown here is derived from an EMBL/GenBank/DDBJ whole genome shotgun (WGS) entry which is preliminary data.</text>
</comment>
<reference evidence="1 2" key="1">
    <citation type="submission" date="2021-06" db="EMBL/GenBank/DDBJ databases">
        <title>Genome sequence of Babesia caballi.</title>
        <authorList>
            <person name="Yamagishi J."/>
            <person name="Kidaka T."/>
            <person name="Ochi A."/>
        </authorList>
    </citation>
    <scope>NUCLEOTIDE SEQUENCE [LARGE SCALE GENOMIC DNA]</scope>
    <source>
        <strain evidence="1">USDA-D6B2</strain>
    </source>
</reference>
<dbReference type="Proteomes" id="UP001497744">
    <property type="component" value="Unassembled WGS sequence"/>
</dbReference>
<organism evidence="1 2">
    <name type="scientific">Babesia caballi</name>
    <dbReference type="NCBI Taxonomy" id="5871"/>
    <lineage>
        <taxon>Eukaryota</taxon>
        <taxon>Sar</taxon>
        <taxon>Alveolata</taxon>
        <taxon>Apicomplexa</taxon>
        <taxon>Aconoidasida</taxon>
        <taxon>Piroplasmida</taxon>
        <taxon>Babesiidae</taxon>
        <taxon>Babesia</taxon>
    </lineage>
</organism>
<sequence length="488" mass="52139">MSLRYMLNEFTEMKQFHDKMKNNASTYVFRLAHGLQNVIGYQWEKGSANGQGSWKINAHGIVNPGEIYKKISGASQTRPQSSGHYKSAYKGSWNSDIDTADYDGSKRRKAVQNFFTAIEKIFEGLTELFFKCKNGWSKQSLSGSGDEGLKQFMNDNGYETTKLNTSMTGNKITDTALKNFTEFSKAYETVSANPSLDAFRAQLEQNAWLDSSASPLSVLYILATYAYVRSTSPATPSFAGYSGTAALAGGAYGFNLGGLGAFSLNSEGCVNSGELTTLKEVLGKAKALVEKDVEPKYAFKFGPIGQLSIALRDFIGYTSYGVLSDSSQAGKITGSGIAPSNMATHRLCDATIAFTIGVLEGCKKVRGGHVTRLDGVITKLQAAYGKGAEGLEGVATQAQSGLTGSWGQVNQFVVDLKNACHTNFSSGLRDDDAVTVASKVGEYIRGGFTVLKGSIGGGGASQITRKLTILVQGVGEYAHNTSDGSFGN</sequence>
<dbReference type="RefSeq" id="XP_067717439.1">
    <property type="nucleotide sequence ID" value="XM_067861338.1"/>
</dbReference>
<proteinExistence type="predicted"/>
<dbReference type="GeneID" id="94196851"/>
<evidence type="ECO:0000313" key="2">
    <source>
        <dbReference type="Proteomes" id="UP001497744"/>
    </source>
</evidence>
<evidence type="ECO:0008006" key="3">
    <source>
        <dbReference type="Google" id="ProtNLM"/>
    </source>
</evidence>
<gene>
    <name evidence="1" type="ORF">BcabD6B2_48050</name>
</gene>
<evidence type="ECO:0000313" key="1">
    <source>
        <dbReference type="EMBL" id="GIX65370.1"/>
    </source>
</evidence>
<protein>
    <recommendedName>
        <fullName evidence="3">Nucleocapsid protein</fullName>
    </recommendedName>
</protein>
<dbReference type="EMBL" id="BPLF01000004">
    <property type="protein sequence ID" value="GIX65370.1"/>
    <property type="molecule type" value="Genomic_DNA"/>
</dbReference>
<name>A0AAV4M0C7_BABCB</name>
<keyword evidence="2" id="KW-1185">Reference proteome</keyword>